<dbReference type="AlphaFoldDB" id="A0A0K8V4G8"/>
<feature type="compositionally biased region" description="Basic and acidic residues" evidence="1">
    <location>
        <begin position="87"/>
        <end position="99"/>
    </location>
</feature>
<gene>
    <name evidence="2" type="ORF">c0_g1_i5</name>
</gene>
<dbReference type="OrthoDB" id="47801at2759"/>
<sequence>MMATNADSDHNEQLKIHDQKLQSNYSEKFLNDKGAATTNKSVEVNSNNSLVNSICCPNVKEDVSVESKFLPVKLGTPITQEQMQNEKPTDSDAEGEKTPLELGVGADSTADNQYFFEDEVFRVDKKGRVKFGLVIETSETYSGDEDDDFDDVLLKGEVRVAWYPDGKEEVQPEGAVSGINLSNTAN</sequence>
<name>A0A0K8V4G8_BACLA</name>
<reference evidence="2" key="1">
    <citation type="submission" date="2015-06" db="EMBL/GenBank/DDBJ databases">
        <authorList>
            <person name="Hoefler B.C."/>
            <person name="Straight P.D."/>
        </authorList>
    </citation>
    <scope>NUCLEOTIDE SEQUENCE</scope>
</reference>
<protein>
    <submittedName>
        <fullName evidence="2">Uncharacterized protein</fullName>
    </submittedName>
</protein>
<dbReference type="EMBL" id="GDHF01018502">
    <property type="protein sequence ID" value="JAI33812.1"/>
    <property type="molecule type" value="Transcribed_RNA"/>
</dbReference>
<organism evidence="2">
    <name type="scientific">Bactrocera latifrons</name>
    <name type="common">Malaysian fruit fly</name>
    <name type="synonym">Chaetodacus latifrons</name>
    <dbReference type="NCBI Taxonomy" id="174628"/>
    <lineage>
        <taxon>Eukaryota</taxon>
        <taxon>Metazoa</taxon>
        <taxon>Ecdysozoa</taxon>
        <taxon>Arthropoda</taxon>
        <taxon>Hexapoda</taxon>
        <taxon>Insecta</taxon>
        <taxon>Pterygota</taxon>
        <taxon>Neoptera</taxon>
        <taxon>Endopterygota</taxon>
        <taxon>Diptera</taxon>
        <taxon>Brachycera</taxon>
        <taxon>Muscomorpha</taxon>
        <taxon>Tephritoidea</taxon>
        <taxon>Tephritidae</taxon>
        <taxon>Bactrocera</taxon>
        <taxon>Bactrocera</taxon>
    </lineage>
</organism>
<evidence type="ECO:0000256" key="1">
    <source>
        <dbReference type="SAM" id="MobiDB-lite"/>
    </source>
</evidence>
<evidence type="ECO:0000313" key="2">
    <source>
        <dbReference type="EMBL" id="JAI33812.1"/>
    </source>
</evidence>
<proteinExistence type="predicted"/>
<accession>A0A0K8V4G8</accession>
<feature type="region of interest" description="Disordered" evidence="1">
    <location>
        <begin position="79"/>
        <end position="104"/>
    </location>
</feature>